<proteinExistence type="predicted"/>
<gene>
    <name evidence="1" type="ORF">V6N11_026024</name>
</gene>
<dbReference type="Proteomes" id="UP001396334">
    <property type="component" value="Unassembled WGS sequence"/>
</dbReference>
<protein>
    <submittedName>
        <fullName evidence="1">Uncharacterized protein</fullName>
    </submittedName>
</protein>
<evidence type="ECO:0000313" key="2">
    <source>
        <dbReference type="Proteomes" id="UP001396334"/>
    </source>
</evidence>
<dbReference type="EMBL" id="JBBPBN010000011">
    <property type="protein sequence ID" value="KAK9028888.1"/>
    <property type="molecule type" value="Genomic_DNA"/>
</dbReference>
<evidence type="ECO:0000313" key="1">
    <source>
        <dbReference type="EMBL" id="KAK9028888.1"/>
    </source>
</evidence>
<comment type="caution">
    <text evidence="1">The sequence shown here is derived from an EMBL/GenBank/DDBJ whole genome shotgun (WGS) entry which is preliminary data.</text>
</comment>
<accession>A0ABR2SUF7</accession>
<reference evidence="1 2" key="1">
    <citation type="journal article" date="2024" name="G3 (Bethesda)">
        <title>Genome assembly of Hibiscus sabdariffa L. provides insights into metabolisms of medicinal natural products.</title>
        <authorList>
            <person name="Kim T."/>
        </authorList>
    </citation>
    <scope>NUCLEOTIDE SEQUENCE [LARGE SCALE GENOMIC DNA]</scope>
    <source>
        <strain evidence="1">TK-2024</strain>
        <tissue evidence="1">Old leaves</tissue>
    </source>
</reference>
<organism evidence="1 2">
    <name type="scientific">Hibiscus sabdariffa</name>
    <name type="common">roselle</name>
    <dbReference type="NCBI Taxonomy" id="183260"/>
    <lineage>
        <taxon>Eukaryota</taxon>
        <taxon>Viridiplantae</taxon>
        <taxon>Streptophyta</taxon>
        <taxon>Embryophyta</taxon>
        <taxon>Tracheophyta</taxon>
        <taxon>Spermatophyta</taxon>
        <taxon>Magnoliopsida</taxon>
        <taxon>eudicotyledons</taxon>
        <taxon>Gunneridae</taxon>
        <taxon>Pentapetalae</taxon>
        <taxon>rosids</taxon>
        <taxon>malvids</taxon>
        <taxon>Malvales</taxon>
        <taxon>Malvaceae</taxon>
        <taxon>Malvoideae</taxon>
        <taxon>Hibiscus</taxon>
    </lineage>
</organism>
<sequence length="110" mass="11706">MTNSDEINTLTEAVVNNFHGTADVNVANPTITNTVFASSPVYYASSPHAMALPQGFNSAISPSAHSVVQCNRQLSSPLYTQLPAQYVTSFAQHPVMMQSTPTGTAQAMCK</sequence>
<name>A0ABR2SUF7_9ROSI</name>
<keyword evidence="2" id="KW-1185">Reference proteome</keyword>